<dbReference type="PANTHER" id="PTHR43651">
    <property type="entry name" value="1,4-ALPHA-GLUCAN-BRANCHING ENZYME"/>
    <property type="match status" value="1"/>
</dbReference>
<organism evidence="19 20">
    <name type="scientific">Caulobacter flavus</name>
    <dbReference type="NCBI Taxonomy" id="1679497"/>
    <lineage>
        <taxon>Bacteria</taxon>
        <taxon>Pseudomonadati</taxon>
        <taxon>Pseudomonadota</taxon>
        <taxon>Alphaproteobacteria</taxon>
        <taxon>Caulobacterales</taxon>
        <taxon>Caulobacteraceae</taxon>
        <taxon>Caulobacter</taxon>
    </lineage>
</organism>
<dbReference type="Pfam" id="PF00128">
    <property type="entry name" value="Alpha-amylase"/>
    <property type="match status" value="1"/>
</dbReference>
<accession>A0A2N5CKE0</accession>
<evidence type="ECO:0000256" key="4">
    <source>
        <dbReference type="ARBA" id="ARBA00012268"/>
    </source>
</evidence>
<dbReference type="InterPro" id="IPR022567">
    <property type="entry name" value="DUF3459"/>
</dbReference>
<dbReference type="GO" id="GO:0005737">
    <property type="term" value="C:cytoplasm"/>
    <property type="evidence" value="ECO:0007669"/>
    <property type="project" value="UniProtKB-SubCell"/>
</dbReference>
<evidence type="ECO:0000256" key="11">
    <source>
        <dbReference type="ARBA" id="ARBA00033284"/>
    </source>
</evidence>
<dbReference type="Proteomes" id="UP000234483">
    <property type="component" value="Unassembled WGS sequence"/>
</dbReference>
<keyword evidence="21" id="KW-1185">Reference proteome</keyword>
<feature type="domain" description="Glycosyl hydrolase family 13 catalytic" evidence="17">
    <location>
        <begin position="87"/>
        <end position="439"/>
    </location>
</feature>
<comment type="subcellular location">
    <subcellularLocation>
        <location evidence="1 15">Cytoplasm</location>
    </subcellularLocation>
</comment>
<dbReference type="SUPFAM" id="SSF81296">
    <property type="entry name" value="E set domains"/>
    <property type="match status" value="1"/>
</dbReference>
<dbReference type="EC" id="3.2.1.141" evidence="4 13"/>
<feature type="active site" description="Proton donor" evidence="15">
    <location>
        <position position="285"/>
    </location>
</feature>
<dbReference type="InterPro" id="IPR014756">
    <property type="entry name" value="Ig_E-set"/>
</dbReference>
<feature type="active site" description="Nucleophile" evidence="15">
    <location>
        <position position="253"/>
    </location>
</feature>
<dbReference type="GO" id="GO:0033942">
    <property type="term" value="F:4-alpha-D-(1-&gt;4)-alpha-D-glucanotrehalose trehalohydrolase activity"/>
    <property type="evidence" value="ECO:0007669"/>
    <property type="project" value="UniProtKB-EC"/>
</dbReference>
<evidence type="ECO:0000256" key="8">
    <source>
        <dbReference type="ARBA" id="ARBA00023277"/>
    </source>
</evidence>
<reference evidence="19 20" key="1">
    <citation type="submission" date="2017-12" db="EMBL/GenBank/DDBJ databases">
        <title>The genome sequence of Caulobacter flavus CGMCC1 15093.</title>
        <authorList>
            <person name="Gao J."/>
            <person name="Mao X."/>
            <person name="Sun J."/>
        </authorList>
    </citation>
    <scope>NUCLEOTIDE SEQUENCE [LARGE SCALE GENOMIC DNA]</scope>
    <source>
        <strain evidence="19 20">CGMCC1 15093</strain>
    </source>
</reference>
<evidence type="ECO:0000256" key="2">
    <source>
        <dbReference type="ARBA" id="ARBA00005199"/>
    </source>
</evidence>
<comment type="pathway">
    <text evidence="2 14">Glycan biosynthesis; trehalose biosynthesis.</text>
</comment>
<dbReference type="CDD" id="cd02853">
    <property type="entry name" value="E_set_MTHase_like_N"/>
    <property type="match status" value="1"/>
</dbReference>
<dbReference type="Pfam" id="PF11941">
    <property type="entry name" value="DUF3459"/>
    <property type="match status" value="1"/>
</dbReference>
<feature type="site" description="Transition state stabilizer" evidence="16">
    <location>
        <position position="376"/>
    </location>
</feature>
<dbReference type="CDD" id="cd11325">
    <property type="entry name" value="AmyAc_GTHase"/>
    <property type="match status" value="1"/>
</dbReference>
<name>A0A2N5CKE0_9CAUL</name>
<evidence type="ECO:0000256" key="14">
    <source>
        <dbReference type="PIRNR" id="PIRNR006337"/>
    </source>
</evidence>
<evidence type="ECO:0000259" key="17">
    <source>
        <dbReference type="SMART" id="SM00642"/>
    </source>
</evidence>
<evidence type="ECO:0000313" key="18">
    <source>
        <dbReference type="EMBL" id="AYV47687.1"/>
    </source>
</evidence>
<dbReference type="Gene3D" id="2.60.40.10">
    <property type="entry name" value="Immunoglobulins"/>
    <property type="match status" value="1"/>
</dbReference>
<evidence type="ECO:0000256" key="15">
    <source>
        <dbReference type="PIRSR" id="PIRSR006337-1"/>
    </source>
</evidence>
<dbReference type="Gene3D" id="3.20.20.80">
    <property type="entry name" value="Glycosidases"/>
    <property type="match status" value="1"/>
</dbReference>
<dbReference type="InterPro" id="IPR017853">
    <property type="entry name" value="GH"/>
</dbReference>
<evidence type="ECO:0000256" key="3">
    <source>
        <dbReference type="ARBA" id="ARBA00008061"/>
    </source>
</evidence>
<dbReference type="Gene3D" id="1.10.10.760">
    <property type="entry name" value="E-set domains of sugar-utilizing enzymes"/>
    <property type="match status" value="1"/>
</dbReference>
<dbReference type="PIRSF" id="PIRSF006337">
    <property type="entry name" value="Trehalose_TreZ"/>
    <property type="match status" value="1"/>
</dbReference>
<evidence type="ECO:0000256" key="9">
    <source>
        <dbReference type="ARBA" id="ARBA00023295"/>
    </source>
</evidence>
<keyword evidence="7 14" id="KW-0378">Hydrolase</keyword>
<gene>
    <name evidence="19" type="primary">treZ</name>
    <name evidence="18" type="ORF">C1707_16260</name>
    <name evidence="19" type="ORF">CFHF_26720</name>
</gene>
<evidence type="ECO:0000313" key="19">
    <source>
        <dbReference type="EMBL" id="PLR05813.1"/>
    </source>
</evidence>
<evidence type="ECO:0000256" key="6">
    <source>
        <dbReference type="ARBA" id="ARBA00022490"/>
    </source>
</evidence>
<evidence type="ECO:0000313" key="20">
    <source>
        <dbReference type="Proteomes" id="UP000234483"/>
    </source>
</evidence>
<dbReference type="InterPro" id="IPR012768">
    <property type="entry name" value="Trehalose_TreZ"/>
</dbReference>
<evidence type="ECO:0000256" key="13">
    <source>
        <dbReference type="NCBIfam" id="TIGR02402"/>
    </source>
</evidence>
<dbReference type="GO" id="GO:0005992">
    <property type="term" value="P:trehalose biosynthetic process"/>
    <property type="evidence" value="ECO:0007669"/>
    <property type="project" value="UniProtKB-UniRule"/>
</dbReference>
<protein>
    <recommendedName>
        <fullName evidence="5 13">Malto-oligosyltrehalose trehalohydrolase</fullName>
        <shortName evidence="14">MTHase</shortName>
        <ecNumber evidence="4 13">3.2.1.141</ecNumber>
    </recommendedName>
    <alternativeName>
        <fullName evidence="11 14">4-alpha-D-((1-&gt;4)-alpha-D-glucano)trehalose trehalohydrolase</fullName>
    </alternativeName>
    <alternativeName>
        <fullName evidence="10 14">Maltooligosyl trehalose trehalohydrolase</fullName>
    </alternativeName>
</protein>
<dbReference type="InterPro" id="IPR044901">
    <property type="entry name" value="Trehalose_TreZ_E-set_sf"/>
</dbReference>
<dbReference type="SMART" id="SM00642">
    <property type="entry name" value="Aamy"/>
    <property type="match status" value="1"/>
</dbReference>
<evidence type="ECO:0000256" key="7">
    <source>
        <dbReference type="ARBA" id="ARBA00022801"/>
    </source>
</evidence>
<evidence type="ECO:0000256" key="10">
    <source>
        <dbReference type="ARBA" id="ARBA00032057"/>
    </source>
</evidence>
<comment type="catalytic activity">
    <reaction evidence="12 14">
        <text>hydrolysis of (1-&gt;4)-alpha-D-glucosidic linkage in 4-alpha-D-[(1-&gt;4)-alpha-D-glucanosyl]n trehalose to yield trehalose and (1-&gt;4)-alpha-D-glucan.</text>
        <dbReference type="EC" id="3.2.1.141"/>
    </reaction>
</comment>
<dbReference type="AlphaFoldDB" id="A0A2N5CKE0"/>
<evidence type="ECO:0000256" key="5">
    <source>
        <dbReference type="ARBA" id="ARBA00015938"/>
    </source>
</evidence>
<dbReference type="NCBIfam" id="TIGR02402">
    <property type="entry name" value="trehalose_TreZ"/>
    <property type="match status" value="1"/>
</dbReference>
<dbReference type="SUPFAM" id="SSF51445">
    <property type="entry name" value="(Trans)glycosidases"/>
    <property type="match status" value="1"/>
</dbReference>
<evidence type="ECO:0000256" key="1">
    <source>
        <dbReference type="ARBA" id="ARBA00004496"/>
    </source>
</evidence>
<dbReference type="Proteomes" id="UP000281192">
    <property type="component" value="Chromosome"/>
</dbReference>
<dbReference type="KEGG" id="cfh:C1707_16260"/>
<dbReference type="RefSeq" id="WP_101715945.1">
    <property type="nucleotide sequence ID" value="NZ_CP026100.1"/>
</dbReference>
<evidence type="ECO:0000256" key="12">
    <source>
        <dbReference type="ARBA" id="ARBA00034013"/>
    </source>
</evidence>
<proteinExistence type="inferred from homology"/>
<sequence>MTPGHGPLWLEDGRARFRLWAPGREQVGLELDGLGAFAMSPTGDGWFEHDADAAPGVKYRFRIDQDLIVPDPASRAQADDVHGWSLLVGPDAYAWRHPDWFGRAWSDAVICEVHVGLLGGFASVTERLRELSAVGVTAIQLMPVNAFSGSRSWGYDGVLPYAPASAYGSPDDLKALVDTAHGLGMMVLLDVVYNHFGPDGNYLPAYAEAFFDEARRTPWGPAIAFGREPVARFFIDNAIHWLVTFRLDGLRFDAVHAIGDNGFLDRLAAEVRTRLPDRHIHLVLENEANDPVRLSAGFDAQWNDDFHNVLHVLLTDETSSYYQDFADRPAERLARCLAEGFIYQGEGSPNHDGKPRGGASAYLPPTAFVSFLQNHDQVGNRALGERLTTLVSQDRLRAAMGLLLMSPQIPMLFMGEESGSQTPFLFFTDFHDDLADAVREGRRREFAKFPAFADPQARAAIPDPNAMSTFEASRPLAGPDAEDWRELISHLLRLRRDNLAPHIDGAISLGARAIGPKAVQAAWRLGDKTYTLAVNLGDAATRLSPTPPGPPLVIVGDAPSQGQLPPAAFAAWLAQDP</sequence>
<dbReference type="OrthoDB" id="9800174at2"/>
<dbReference type="InterPro" id="IPR006047">
    <property type="entry name" value="GH13_cat_dom"/>
</dbReference>
<reference evidence="18 21" key="2">
    <citation type="submission" date="2018-01" db="EMBL/GenBank/DDBJ databases">
        <title>Complete genome sequence of Caulobacter flavus RHGG3.</title>
        <authorList>
            <person name="Yang E."/>
        </authorList>
    </citation>
    <scope>NUCLEOTIDE SEQUENCE [LARGE SCALE GENOMIC DNA]</scope>
    <source>
        <strain evidence="18 21">RHGG3</strain>
    </source>
</reference>
<keyword evidence="6" id="KW-0963">Cytoplasm</keyword>
<dbReference type="InterPro" id="IPR013783">
    <property type="entry name" value="Ig-like_fold"/>
</dbReference>
<keyword evidence="8" id="KW-0119">Carbohydrate metabolism</keyword>
<comment type="similarity">
    <text evidence="3 14">Belongs to the glycosyl hydrolase 13 family.</text>
</comment>
<keyword evidence="9 14" id="KW-0326">Glycosidase</keyword>
<dbReference type="EMBL" id="CP026100">
    <property type="protein sequence ID" value="AYV47687.1"/>
    <property type="molecule type" value="Genomic_DNA"/>
</dbReference>
<dbReference type="PANTHER" id="PTHR43651:SF11">
    <property type="entry name" value="MALTO-OLIGOSYLTREHALOSE TREHALOHYDROLASE"/>
    <property type="match status" value="1"/>
</dbReference>
<evidence type="ECO:0000256" key="16">
    <source>
        <dbReference type="PIRSR" id="PIRSR006337-3"/>
    </source>
</evidence>
<dbReference type="EMBL" id="PJRQ01000057">
    <property type="protein sequence ID" value="PLR05813.1"/>
    <property type="molecule type" value="Genomic_DNA"/>
</dbReference>
<evidence type="ECO:0000313" key="21">
    <source>
        <dbReference type="Proteomes" id="UP000281192"/>
    </source>
</evidence>
<dbReference type="UniPathway" id="UPA00299"/>